<dbReference type="AlphaFoldDB" id="A0A6P7GDE3"/>
<feature type="domain" description="Transposase Helix-turn-helix" evidence="5">
    <location>
        <begin position="123"/>
        <end position="168"/>
    </location>
</feature>
<feature type="non-terminal residue" evidence="6">
    <location>
        <position position="1"/>
    </location>
</feature>
<comment type="cofactor">
    <cofactor evidence="1">
        <name>a divalent metal cation</name>
        <dbReference type="ChEBI" id="CHEBI:60240"/>
    </cofactor>
</comment>
<feature type="compositionally biased region" description="Polar residues" evidence="3">
    <location>
        <begin position="1"/>
        <end position="13"/>
    </location>
</feature>
<evidence type="ECO:0000256" key="1">
    <source>
        <dbReference type="ARBA" id="ARBA00001968"/>
    </source>
</evidence>
<evidence type="ECO:0000313" key="6">
    <source>
        <dbReference type="RefSeq" id="XP_028147479.1"/>
    </source>
</evidence>
<dbReference type="InterPro" id="IPR027805">
    <property type="entry name" value="Transposase_HTH_dom"/>
</dbReference>
<evidence type="ECO:0000256" key="2">
    <source>
        <dbReference type="ARBA" id="ARBA00022723"/>
    </source>
</evidence>
<dbReference type="Pfam" id="PF13613">
    <property type="entry name" value="HTH_Tnp_4"/>
    <property type="match status" value="1"/>
</dbReference>
<dbReference type="Pfam" id="PF13359">
    <property type="entry name" value="DDE_Tnp_4"/>
    <property type="match status" value="1"/>
</dbReference>
<dbReference type="PANTHER" id="PTHR23080:SF133">
    <property type="entry name" value="SI:CH211-262I1.5-RELATED"/>
    <property type="match status" value="1"/>
</dbReference>
<sequence length="377" mass="42814">NQIQNVNTVSNFQGSLPGPSSSPPAFPVRREKENTPSAANEASPFPLVAMLEAENYFLKKELQEALDSAKKLSSSFSFRHIEGSDEKIVLHTGLPCRDVFMCLYELMDSFQLNYFYGWAVVNMPKIDQLLLTLMKLRLNLVNDDLAIRFNISSKTVANIFYTWLYALHEIIFKNIMKEIPSRNKNKLCMPTCFNNFTNCRIILDCTEIYCHQPKNMEKQKATYSSYKHRNTLKGLIGVAPNGVVTYASKLYPGSVSDKKIVKHCGILEQMVPGDLIIADKGFLISDLLPPGVSLNIPPFLTTAQFTPQQVIQTRTIAKARIHVERAIRRIKCYKILSLVPASLVKHSSYVFQVCAALTNFQYPLIREVEDLYRNEDE</sequence>
<dbReference type="RefSeq" id="XP_028147479.1">
    <property type="nucleotide sequence ID" value="XM_028291678.1"/>
</dbReference>
<proteinExistence type="predicted"/>
<organism evidence="6">
    <name type="scientific">Diabrotica virgifera virgifera</name>
    <name type="common">western corn rootworm</name>
    <dbReference type="NCBI Taxonomy" id="50390"/>
    <lineage>
        <taxon>Eukaryota</taxon>
        <taxon>Metazoa</taxon>
        <taxon>Ecdysozoa</taxon>
        <taxon>Arthropoda</taxon>
        <taxon>Hexapoda</taxon>
        <taxon>Insecta</taxon>
        <taxon>Pterygota</taxon>
        <taxon>Neoptera</taxon>
        <taxon>Endopterygota</taxon>
        <taxon>Coleoptera</taxon>
        <taxon>Polyphaga</taxon>
        <taxon>Cucujiformia</taxon>
        <taxon>Chrysomeloidea</taxon>
        <taxon>Chrysomelidae</taxon>
        <taxon>Galerucinae</taxon>
        <taxon>Diabroticina</taxon>
        <taxon>Diabroticites</taxon>
        <taxon>Diabrotica</taxon>
    </lineage>
</organism>
<evidence type="ECO:0000256" key="3">
    <source>
        <dbReference type="SAM" id="MobiDB-lite"/>
    </source>
</evidence>
<gene>
    <name evidence="6" type="primary">LOC114340901</name>
</gene>
<evidence type="ECO:0000259" key="4">
    <source>
        <dbReference type="Pfam" id="PF13359"/>
    </source>
</evidence>
<evidence type="ECO:0000259" key="5">
    <source>
        <dbReference type="Pfam" id="PF13613"/>
    </source>
</evidence>
<dbReference type="InterPro" id="IPR027806">
    <property type="entry name" value="HARBI1_dom"/>
</dbReference>
<feature type="region of interest" description="Disordered" evidence="3">
    <location>
        <begin position="1"/>
        <end position="40"/>
    </location>
</feature>
<protein>
    <submittedName>
        <fullName evidence="6">Uncharacterized protein LOC114340901</fullName>
    </submittedName>
</protein>
<accession>A0A6P7GDE3</accession>
<dbReference type="GO" id="GO:0046872">
    <property type="term" value="F:metal ion binding"/>
    <property type="evidence" value="ECO:0007669"/>
    <property type="project" value="UniProtKB-KW"/>
</dbReference>
<dbReference type="InParanoid" id="A0A6P7GDE3"/>
<keyword evidence="2" id="KW-0479">Metal-binding</keyword>
<reference evidence="6" key="1">
    <citation type="submission" date="2025-08" db="UniProtKB">
        <authorList>
            <consortium name="RefSeq"/>
        </authorList>
    </citation>
    <scope>IDENTIFICATION</scope>
    <source>
        <tissue evidence="6">Whole insect</tissue>
    </source>
</reference>
<feature type="domain" description="DDE Tnp4" evidence="4">
    <location>
        <begin position="203"/>
        <end position="359"/>
    </location>
</feature>
<dbReference type="PANTHER" id="PTHR23080">
    <property type="entry name" value="THAP DOMAIN PROTEIN"/>
    <property type="match status" value="1"/>
</dbReference>
<name>A0A6P7GDE3_DIAVI</name>